<dbReference type="AlphaFoldDB" id="A0A024VQX2"/>
<keyword evidence="1" id="KW-0812">Transmembrane</keyword>
<reference evidence="2 3" key="1">
    <citation type="submission" date="2013-02" db="EMBL/GenBank/DDBJ databases">
        <title>The Genome Annotation of Plasmodium falciparum FCH/4.</title>
        <authorList>
            <consortium name="The Broad Institute Genome Sequencing Platform"/>
            <consortium name="The Broad Institute Genome Sequencing Center for Infectious Disease"/>
            <person name="Neafsey D."/>
            <person name="Hoffman S."/>
            <person name="Volkman S."/>
            <person name="Rosenthal P."/>
            <person name="Walker B."/>
            <person name="Young S.K."/>
            <person name="Zeng Q."/>
            <person name="Gargeya S."/>
            <person name="Fitzgerald M."/>
            <person name="Haas B."/>
            <person name="Abouelleil A."/>
            <person name="Allen A.W."/>
            <person name="Alvarado L."/>
            <person name="Arachchi H.M."/>
            <person name="Berlin A.M."/>
            <person name="Chapman S.B."/>
            <person name="Gainer-Dewar J."/>
            <person name="Goldberg J."/>
            <person name="Griggs A."/>
            <person name="Gujja S."/>
            <person name="Hansen M."/>
            <person name="Howarth C."/>
            <person name="Imamovic A."/>
            <person name="Ireland A."/>
            <person name="Larimer J."/>
            <person name="McCowan C."/>
            <person name="Murphy C."/>
            <person name="Pearson M."/>
            <person name="Poon T.W."/>
            <person name="Priest M."/>
            <person name="Roberts A."/>
            <person name="Saif S."/>
            <person name="Shea T."/>
            <person name="Sisk P."/>
            <person name="Sykes S."/>
            <person name="Wortman J."/>
            <person name="Nusbaum C."/>
            <person name="Birren B."/>
        </authorList>
    </citation>
    <scope>NUCLEOTIDE SEQUENCE [LARGE SCALE GENOMIC DNA]</scope>
    <source>
        <strain evidence="2 3">FCH/4</strain>
    </source>
</reference>
<organism evidence="2 3">
    <name type="scientific">Plasmodium falciparum FCH/4</name>
    <dbReference type="NCBI Taxonomy" id="1036724"/>
    <lineage>
        <taxon>Eukaryota</taxon>
        <taxon>Sar</taxon>
        <taxon>Alveolata</taxon>
        <taxon>Apicomplexa</taxon>
        <taxon>Aconoidasida</taxon>
        <taxon>Haemosporida</taxon>
        <taxon>Plasmodiidae</taxon>
        <taxon>Plasmodium</taxon>
        <taxon>Plasmodium (Laverania)</taxon>
    </lineage>
</organism>
<accession>A0A024VQX2</accession>
<gene>
    <name evidence="2" type="ORF">PFFCH_01727</name>
</gene>
<evidence type="ECO:0000313" key="2">
    <source>
        <dbReference type="EMBL" id="ETW30847.1"/>
    </source>
</evidence>
<proteinExistence type="predicted"/>
<name>A0A024VQX2_PLAFA</name>
<protein>
    <submittedName>
        <fullName evidence="2">Uncharacterized protein</fullName>
    </submittedName>
</protein>
<keyword evidence="1" id="KW-0472">Membrane</keyword>
<dbReference type="OrthoDB" id="372075at2759"/>
<evidence type="ECO:0000313" key="3">
    <source>
        <dbReference type="Proteomes" id="UP000030656"/>
    </source>
</evidence>
<feature type="transmembrane region" description="Helical" evidence="1">
    <location>
        <begin position="81"/>
        <end position="103"/>
    </location>
</feature>
<dbReference type="Proteomes" id="UP000030656">
    <property type="component" value="Unassembled WGS sequence"/>
</dbReference>
<reference evidence="2 3" key="2">
    <citation type="submission" date="2013-02" db="EMBL/GenBank/DDBJ databases">
        <title>The Genome Sequence of Plasmodium falciparum FCH/4.</title>
        <authorList>
            <consortium name="The Broad Institute Genome Sequencing Platform"/>
            <consortium name="The Broad Institute Genome Sequencing Center for Infectious Disease"/>
            <person name="Neafsey D."/>
            <person name="Cheeseman I."/>
            <person name="Volkman S."/>
            <person name="Adams J."/>
            <person name="Walker B."/>
            <person name="Young S.K."/>
            <person name="Zeng Q."/>
            <person name="Gargeya S."/>
            <person name="Fitzgerald M."/>
            <person name="Haas B."/>
            <person name="Abouelleil A."/>
            <person name="Alvarado L."/>
            <person name="Arachchi H.M."/>
            <person name="Berlin A.M."/>
            <person name="Chapman S.B."/>
            <person name="Dewar J."/>
            <person name="Goldberg J."/>
            <person name="Griggs A."/>
            <person name="Gujja S."/>
            <person name="Hansen M."/>
            <person name="Howarth C."/>
            <person name="Imamovic A."/>
            <person name="Larimer J."/>
            <person name="McCowan C."/>
            <person name="Murphy C."/>
            <person name="Neiman D."/>
            <person name="Pearson M."/>
            <person name="Priest M."/>
            <person name="Roberts A."/>
            <person name="Saif S."/>
            <person name="Shea T."/>
            <person name="Sisk P."/>
            <person name="Sykes S."/>
            <person name="Wortman J."/>
            <person name="Nusbaum C."/>
            <person name="Birren B."/>
        </authorList>
    </citation>
    <scope>NUCLEOTIDE SEQUENCE [LARGE SCALE GENOMIC DNA]</scope>
    <source>
        <strain evidence="2 3">FCH/4</strain>
    </source>
</reference>
<evidence type="ECO:0000256" key="1">
    <source>
        <dbReference type="SAM" id="Phobius"/>
    </source>
</evidence>
<sequence>MNVNKIRNILFFPRKKCSHFIKCIKRTYKILFVNNSGNNNFLHMMKTCNSYNLSKKKIVLFNIDENNLNIRKRINKVVTKFNILSNIYGYIICFVLISCVRLSQQNVTIISIHVNKKKRCFKTNYYFSSRH</sequence>
<keyword evidence="1" id="KW-1133">Transmembrane helix</keyword>
<dbReference type="EMBL" id="KI927883">
    <property type="protein sequence ID" value="ETW30847.1"/>
    <property type="molecule type" value="Genomic_DNA"/>
</dbReference>